<feature type="compositionally biased region" description="Low complexity" evidence="1">
    <location>
        <begin position="122"/>
        <end position="138"/>
    </location>
</feature>
<name>A3ZWR3_9BACT</name>
<evidence type="ECO:0000256" key="2">
    <source>
        <dbReference type="SAM" id="Phobius"/>
    </source>
</evidence>
<evidence type="ECO:0000313" key="4">
    <source>
        <dbReference type="Proteomes" id="UP000004358"/>
    </source>
</evidence>
<dbReference type="HOGENOM" id="CLU_1851272_0_0_0"/>
<feature type="transmembrane region" description="Helical" evidence="2">
    <location>
        <begin position="6"/>
        <end position="26"/>
    </location>
</feature>
<evidence type="ECO:0000256" key="1">
    <source>
        <dbReference type="SAM" id="MobiDB-lite"/>
    </source>
</evidence>
<accession>A3ZWR3</accession>
<comment type="caution">
    <text evidence="3">The sequence shown here is derived from an EMBL/GenBank/DDBJ whole genome shotgun (WGS) entry which is preliminary data.</text>
</comment>
<feature type="region of interest" description="Disordered" evidence="1">
    <location>
        <begin position="100"/>
        <end position="138"/>
    </location>
</feature>
<dbReference type="AlphaFoldDB" id="A3ZWR3"/>
<evidence type="ECO:0000313" key="3">
    <source>
        <dbReference type="EMBL" id="EAQ79037.1"/>
    </source>
</evidence>
<dbReference type="OrthoDB" id="283047at2"/>
<protein>
    <submittedName>
        <fullName evidence="3">Uncharacterized protein</fullName>
    </submittedName>
</protein>
<keyword evidence="2" id="KW-0812">Transmembrane</keyword>
<keyword evidence="2" id="KW-0472">Membrane</keyword>
<proteinExistence type="predicted"/>
<dbReference type="RefSeq" id="WP_002650653.1">
    <property type="nucleotide sequence ID" value="NZ_CH672376.1"/>
</dbReference>
<gene>
    <name evidence="3" type="ORF">DSM3645_13775</name>
</gene>
<reference evidence="3 4" key="1">
    <citation type="submission" date="2006-02" db="EMBL/GenBank/DDBJ databases">
        <authorList>
            <person name="Amann R."/>
            <person name="Ferriera S."/>
            <person name="Johnson J."/>
            <person name="Kravitz S."/>
            <person name="Halpern A."/>
            <person name="Remington K."/>
            <person name="Beeson K."/>
            <person name="Tran B."/>
            <person name="Rogers Y.-H."/>
            <person name="Friedman R."/>
            <person name="Venter J.C."/>
        </authorList>
    </citation>
    <scope>NUCLEOTIDE SEQUENCE [LARGE SCALE GENOMIC DNA]</scope>
    <source>
        <strain evidence="3 4">DSM 3645</strain>
    </source>
</reference>
<dbReference type="Proteomes" id="UP000004358">
    <property type="component" value="Unassembled WGS sequence"/>
</dbReference>
<keyword evidence="2" id="KW-1133">Transmembrane helix</keyword>
<dbReference type="EMBL" id="AANZ01000016">
    <property type="protein sequence ID" value="EAQ79037.1"/>
    <property type="molecule type" value="Genomic_DNA"/>
</dbReference>
<sequence length="138" mass="15303">MFHWGMWIVFGIPAIAAGLLLLRGVYLATFPPDRRLIAAAIEFAKRTTGRPVKNIHSGEIRGFDGRRTFVRVLFDDDAHFGSPQGAPRKYYAVDLESSEVSESSVQESRPFRWGPPDETPNAEQPESALASSESPAQE</sequence>
<organism evidence="3 4">
    <name type="scientific">Blastopirellula marina DSM 3645</name>
    <dbReference type="NCBI Taxonomy" id="314230"/>
    <lineage>
        <taxon>Bacteria</taxon>
        <taxon>Pseudomonadati</taxon>
        <taxon>Planctomycetota</taxon>
        <taxon>Planctomycetia</taxon>
        <taxon>Pirellulales</taxon>
        <taxon>Pirellulaceae</taxon>
        <taxon>Blastopirellula</taxon>
    </lineage>
</organism>